<evidence type="ECO:0000313" key="1">
    <source>
        <dbReference type="EMBL" id="KAJ2761020.1"/>
    </source>
</evidence>
<dbReference type="Proteomes" id="UP001140234">
    <property type="component" value="Unassembled WGS sequence"/>
</dbReference>
<proteinExistence type="predicted"/>
<comment type="caution">
    <text evidence="1">The sequence shown here is derived from an EMBL/GenBank/DDBJ whole genome shotgun (WGS) entry which is preliminary data.</text>
</comment>
<protein>
    <submittedName>
        <fullName evidence="1">Uncharacterized protein</fullName>
    </submittedName>
</protein>
<keyword evidence="2" id="KW-1185">Reference proteome</keyword>
<accession>A0ACC1JKP4</accession>
<evidence type="ECO:0000313" key="2">
    <source>
        <dbReference type="Proteomes" id="UP001140234"/>
    </source>
</evidence>
<dbReference type="EMBL" id="JANBUJ010003337">
    <property type="protein sequence ID" value="KAJ2761020.1"/>
    <property type="molecule type" value="Genomic_DNA"/>
</dbReference>
<name>A0ACC1JKP4_9FUNG</name>
<reference evidence="1" key="1">
    <citation type="submission" date="2022-07" db="EMBL/GenBank/DDBJ databases">
        <title>Phylogenomic reconstructions and comparative analyses of Kickxellomycotina fungi.</title>
        <authorList>
            <person name="Reynolds N.K."/>
            <person name="Stajich J.E."/>
            <person name="Barry K."/>
            <person name="Grigoriev I.V."/>
            <person name="Crous P."/>
            <person name="Smith M.E."/>
        </authorList>
    </citation>
    <scope>NUCLEOTIDE SEQUENCE</scope>
    <source>
        <strain evidence="1">CBS 109366</strain>
    </source>
</reference>
<organism evidence="1 2">
    <name type="scientific">Coemansia nantahalensis</name>
    <dbReference type="NCBI Taxonomy" id="2789366"/>
    <lineage>
        <taxon>Eukaryota</taxon>
        <taxon>Fungi</taxon>
        <taxon>Fungi incertae sedis</taxon>
        <taxon>Zoopagomycota</taxon>
        <taxon>Kickxellomycotina</taxon>
        <taxon>Kickxellomycetes</taxon>
        <taxon>Kickxellales</taxon>
        <taxon>Kickxellaceae</taxon>
        <taxon>Coemansia</taxon>
    </lineage>
</organism>
<feature type="non-terminal residue" evidence="1">
    <location>
        <position position="1"/>
    </location>
</feature>
<sequence length="97" mass="10257">AAHALVTPSGEPAISLFQRVRVVLQVDDKPVSANVSSMRRKLSLRLVEPQIPGLSIAVDELATLRAAAAAAKPAATAAEESRIVELVTKHPDQVQNV</sequence>
<gene>
    <name evidence="1" type="ORF">IWQ57_006157</name>
</gene>